<accession>A0AAW6TRM5</accession>
<dbReference type="SUPFAM" id="SSF54523">
    <property type="entry name" value="Pili subunits"/>
    <property type="match status" value="1"/>
</dbReference>
<dbReference type="RefSeq" id="WP_349243762.1">
    <property type="nucleotide sequence ID" value="NZ_JASCXX010000004.1"/>
</dbReference>
<dbReference type="NCBIfam" id="TIGR02532">
    <property type="entry name" value="IV_pilin_GFxxxE"/>
    <property type="match status" value="1"/>
</dbReference>
<keyword evidence="1" id="KW-0488">Methylation</keyword>
<dbReference type="InterPro" id="IPR012902">
    <property type="entry name" value="N_methyl_site"/>
</dbReference>
<dbReference type="Proteomes" id="UP001431776">
    <property type="component" value="Unassembled WGS sequence"/>
</dbReference>
<keyword evidence="2" id="KW-0472">Membrane</keyword>
<evidence type="ECO:0000313" key="4">
    <source>
        <dbReference type="Proteomes" id="UP001431776"/>
    </source>
</evidence>
<dbReference type="InterPro" id="IPR000983">
    <property type="entry name" value="Bac_GSPG_pilin"/>
</dbReference>
<feature type="transmembrane region" description="Helical" evidence="2">
    <location>
        <begin position="6"/>
        <end position="27"/>
    </location>
</feature>
<proteinExistence type="predicted"/>
<organism evidence="3 4">
    <name type="scientific">Anaerobaca lacustris</name>
    <dbReference type="NCBI Taxonomy" id="3044600"/>
    <lineage>
        <taxon>Bacteria</taxon>
        <taxon>Pseudomonadati</taxon>
        <taxon>Planctomycetota</taxon>
        <taxon>Phycisphaerae</taxon>
        <taxon>Sedimentisphaerales</taxon>
        <taxon>Anaerobacaceae</taxon>
        <taxon>Anaerobaca</taxon>
    </lineage>
</organism>
<keyword evidence="2" id="KW-0812">Transmembrane</keyword>
<keyword evidence="2" id="KW-1133">Transmembrane helix</keyword>
<comment type="caution">
    <text evidence="3">The sequence shown here is derived from an EMBL/GenBank/DDBJ whole genome shotgun (WGS) entry which is preliminary data.</text>
</comment>
<sequence>MKRAFTLIEVLVVVAVVASLLGILLPVTGRARLQAKVLTVNAELRDIGLALEAYSFDHDGAYPPTRVDCMLGEHYYQLPLELTQAGYLPAAPPETFLSTGIEDRFNRGYTYKYLSVGTLIYNRTTVIEEGAYLWVPDGFADNEQADGRSYSSSKTSPVSWVLYSQGPNFDDARMRKLDYPVPRATWFDPQTGRGVITRLRLRNGHQTGSFER</sequence>
<dbReference type="GO" id="GO:0015627">
    <property type="term" value="C:type II protein secretion system complex"/>
    <property type="evidence" value="ECO:0007669"/>
    <property type="project" value="InterPro"/>
</dbReference>
<dbReference type="AlphaFoldDB" id="A0AAW6TRM5"/>
<name>A0AAW6TRM5_9BACT</name>
<dbReference type="PRINTS" id="PR00813">
    <property type="entry name" value="BCTERIALGSPG"/>
</dbReference>
<dbReference type="GO" id="GO:0015628">
    <property type="term" value="P:protein secretion by the type II secretion system"/>
    <property type="evidence" value="ECO:0007669"/>
    <property type="project" value="InterPro"/>
</dbReference>
<gene>
    <name evidence="3" type="ORF">QJ522_04820</name>
</gene>
<evidence type="ECO:0000313" key="3">
    <source>
        <dbReference type="EMBL" id="MDI6448356.1"/>
    </source>
</evidence>
<evidence type="ECO:0000256" key="2">
    <source>
        <dbReference type="SAM" id="Phobius"/>
    </source>
</evidence>
<dbReference type="EMBL" id="JASCXX010000004">
    <property type="protein sequence ID" value="MDI6448356.1"/>
    <property type="molecule type" value="Genomic_DNA"/>
</dbReference>
<keyword evidence="4" id="KW-1185">Reference proteome</keyword>
<evidence type="ECO:0000256" key="1">
    <source>
        <dbReference type="ARBA" id="ARBA00022481"/>
    </source>
</evidence>
<dbReference type="Pfam" id="PF07963">
    <property type="entry name" value="N_methyl"/>
    <property type="match status" value="1"/>
</dbReference>
<dbReference type="InterPro" id="IPR045584">
    <property type="entry name" value="Pilin-like"/>
</dbReference>
<protein>
    <submittedName>
        <fullName evidence="3">Prepilin-type N-terminal cleavage/methylation domain-containing protein</fullName>
    </submittedName>
</protein>
<dbReference type="Gene3D" id="3.30.700.10">
    <property type="entry name" value="Glycoprotein, Type 4 Pilin"/>
    <property type="match status" value="1"/>
</dbReference>
<reference evidence="3" key="1">
    <citation type="submission" date="2023-05" db="EMBL/GenBank/DDBJ databases">
        <title>Anaerotaeda fermentans gen. nov., sp. nov., a novel anaerobic planctomycete of the new family within the order Sedimentisphaerales isolated from Taman Peninsula, Russia.</title>
        <authorList>
            <person name="Khomyakova M.A."/>
            <person name="Merkel A.Y."/>
            <person name="Slobodkin A.I."/>
        </authorList>
    </citation>
    <scope>NUCLEOTIDE SEQUENCE</scope>
    <source>
        <strain evidence="3">M17dextr</strain>
    </source>
</reference>